<evidence type="ECO:0000313" key="4">
    <source>
        <dbReference type="Proteomes" id="UP000039865"/>
    </source>
</evidence>
<organism evidence="3 4">
    <name type="scientific">Stylonychia lemnae</name>
    <name type="common">Ciliate</name>
    <dbReference type="NCBI Taxonomy" id="5949"/>
    <lineage>
        <taxon>Eukaryota</taxon>
        <taxon>Sar</taxon>
        <taxon>Alveolata</taxon>
        <taxon>Ciliophora</taxon>
        <taxon>Intramacronucleata</taxon>
        <taxon>Spirotrichea</taxon>
        <taxon>Stichotrichia</taxon>
        <taxon>Sporadotrichida</taxon>
        <taxon>Oxytrichidae</taxon>
        <taxon>Stylonychinae</taxon>
        <taxon>Stylonychia</taxon>
    </lineage>
</organism>
<keyword evidence="1" id="KW-0175">Coiled coil</keyword>
<accession>A0A078AMH7</accession>
<feature type="coiled-coil region" evidence="1">
    <location>
        <begin position="127"/>
        <end position="171"/>
    </location>
</feature>
<evidence type="ECO:0000313" key="3">
    <source>
        <dbReference type="EMBL" id="CDW83121.1"/>
    </source>
</evidence>
<evidence type="ECO:0000256" key="2">
    <source>
        <dbReference type="SAM" id="MobiDB-lite"/>
    </source>
</evidence>
<gene>
    <name evidence="3" type="primary">Contig2103.g2260</name>
    <name evidence="3" type="ORF">STYLEM_12160</name>
</gene>
<dbReference type="InParanoid" id="A0A078AMH7"/>
<protein>
    <submittedName>
        <fullName evidence="3">Uncharacterized protein</fullName>
    </submittedName>
</protein>
<dbReference type="Proteomes" id="UP000039865">
    <property type="component" value="Unassembled WGS sequence"/>
</dbReference>
<reference evidence="3 4" key="1">
    <citation type="submission" date="2014-06" db="EMBL/GenBank/DDBJ databases">
        <authorList>
            <person name="Swart Estienne"/>
        </authorList>
    </citation>
    <scope>NUCLEOTIDE SEQUENCE [LARGE SCALE GENOMIC DNA]</scope>
    <source>
        <strain evidence="3 4">130c</strain>
    </source>
</reference>
<feature type="coiled-coil region" evidence="1">
    <location>
        <begin position="359"/>
        <end position="426"/>
    </location>
</feature>
<keyword evidence="4" id="KW-1185">Reference proteome</keyword>
<sequence>MRLRDFMFEIEMTKVDKRELQKLMERKLDADIFWAYNKRNLNSVMTVSLDNAGAAGVASKLMKFEQQFIDTQDLIDELKQNQKKYALQTELQSVKISLELAEDKIKDNIEKLDNDQGKISNNITNMYQRLENIMNKQQTQNDQLTKLEVKNNTLKNQLELFKEEYKQDKIQFDIQKIKRSGSFSGEKGEVLADPDAIKKKRNSLQDDNFQKANSLRKQQTMNRGGIDRKELLVMQKKFDEQINIVRQKIIEVRMSNDSKIEWLYKDQKRLAQDLKYELTNMVNDQKDVINDLTKRVRTQYERIEGIKDDQKDLKDKFTEFEQRFTVDYLNSQAKKLIRDVIDNYIEQFKIKTNTDIKYLKKHLAELESWEEMAKQDINQFKKEMNALRSKLRKISFNVLAQSIFEIQNKNEEINSYLREMTRLRKMDHTKESILRSAKEFYDDELNQNKGGEILYTNQTNTNSNVNETQRSIASPEVSVFKHTREPSQILKNVFLTQNSQSSNFNKTEMNIKRDKGLNRSIDVSNIEKLNKRNIGMRNDVNPTSKLMMTTINNPNSRLNGWAKGVTPTGERGERNRNSMVMSPLTGRHQKFRLNITQDHEQKQL</sequence>
<name>A0A078AMH7_STYLE</name>
<dbReference type="EMBL" id="CCKQ01011548">
    <property type="protein sequence ID" value="CDW83121.1"/>
    <property type="molecule type" value="Genomic_DNA"/>
</dbReference>
<feature type="region of interest" description="Disordered" evidence="2">
    <location>
        <begin position="554"/>
        <end position="576"/>
    </location>
</feature>
<evidence type="ECO:0000256" key="1">
    <source>
        <dbReference type="SAM" id="Coils"/>
    </source>
</evidence>
<dbReference type="AlphaFoldDB" id="A0A078AMH7"/>
<proteinExistence type="predicted"/>